<dbReference type="Pfam" id="PF14226">
    <property type="entry name" value="DIOX_N"/>
    <property type="match status" value="1"/>
</dbReference>
<comment type="similarity">
    <text evidence="1 4">Belongs to the iron/ascorbate-dependent oxidoreductase family.</text>
</comment>
<dbReference type="InterPro" id="IPR027443">
    <property type="entry name" value="IPNS-like_sf"/>
</dbReference>
<sequence length="341" mass="38665">METLVSSWYMGEPTMPEKYALPPGVRPGDQRDAPVSKALPIIDLSKADGTGREDVIHQIIQASQEFGFFQVINHGVSTLHDAMGMCKKFFEMPIEDRKSLYSTDINQAVRLFTSGYNYETEDYHYWRDILRLPATPLEEYLPLWPHKPAQFRDIVGEFSQETKKLGSRLLELISEGLGLKPDYFEGKRSEWQMVNVNRYPPCPEPKLALGVHKHSDPNLLTILYQGDVYGLQFFKDGECYGIEPILDAFVINIAWQLQIISNGKLITSEHRAVTNPTKPRTTFGLFIAPSKDCVIGPAEELVTATSPPRYKTDTYGSFIDTFVALHCATEKVEEAFKYVSQ</sequence>
<dbReference type="Gene3D" id="2.60.120.330">
    <property type="entry name" value="B-lactam Antibiotic, Isopenicillin N Synthase, Chain"/>
    <property type="match status" value="1"/>
</dbReference>
<evidence type="ECO:0000256" key="3">
    <source>
        <dbReference type="ARBA" id="ARBA00023004"/>
    </source>
</evidence>
<proteinExistence type="inferred from homology"/>
<keyword evidence="2 4" id="KW-0479">Metal-binding</keyword>
<dbReference type="PROSITE" id="PS51471">
    <property type="entry name" value="FE2OG_OXY"/>
    <property type="match status" value="1"/>
</dbReference>
<keyword evidence="4" id="KW-0560">Oxidoreductase</keyword>
<accession>A0A7N0UYM6</accession>
<dbReference type="PANTHER" id="PTHR47991">
    <property type="entry name" value="OXOGLUTARATE/IRON-DEPENDENT DIOXYGENASE"/>
    <property type="match status" value="1"/>
</dbReference>
<evidence type="ECO:0000259" key="5">
    <source>
        <dbReference type="PROSITE" id="PS51471"/>
    </source>
</evidence>
<dbReference type="Gramene" id="Kaladp0091s0033.1.v1.1">
    <property type="protein sequence ID" value="Kaladp0091s0033.1.v1.1"/>
    <property type="gene ID" value="Kaladp0091s0033.v1.1"/>
</dbReference>
<evidence type="ECO:0000313" key="7">
    <source>
        <dbReference type="Proteomes" id="UP000594263"/>
    </source>
</evidence>
<evidence type="ECO:0000256" key="1">
    <source>
        <dbReference type="ARBA" id="ARBA00008056"/>
    </source>
</evidence>
<dbReference type="AlphaFoldDB" id="A0A7N0UYM6"/>
<dbReference type="EnsemblPlants" id="Kaladp0091s0033.1.v1.1">
    <property type="protein sequence ID" value="Kaladp0091s0033.1.v1.1"/>
    <property type="gene ID" value="Kaladp0091s0033.v1.1"/>
</dbReference>
<reference evidence="6" key="1">
    <citation type="submission" date="2021-01" db="UniProtKB">
        <authorList>
            <consortium name="EnsemblPlants"/>
        </authorList>
    </citation>
    <scope>IDENTIFICATION</scope>
</reference>
<evidence type="ECO:0000313" key="6">
    <source>
        <dbReference type="EnsemblPlants" id="Kaladp0091s0033.1.v1.1"/>
    </source>
</evidence>
<organism evidence="6 7">
    <name type="scientific">Kalanchoe fedtschenkoi</name>
    <name type="common">Lavender scallops</name>
    <name type="synonym">South American air plant</name>
    <dbReference type="NCBI Taxonomy" id="63787"/>
    <lineage>
        <taxon>Eukaryota</taxon>
        <taxon>Viridiplantae</taxon>
        <taxon>Streptophyta</taxon>
        <taxon>Embryophyta</taxon>
        <taxon>Tracheophyta</taxon>
        <taxon>Spermatophyta</taxon>
        <taxon>Magnoliopsida</taxon>
        <taxon>eudicotyledons</taxon>
        <taxon>Gunneridae</taxon>
        <taxon>Pentapetalae</taxon>
        <taxon>Saxifragales</taxon>
        <taxon>Crassulaceae</taxon>
        <taxon>Kalanchoe</taxon>
    </lineage>
</organism>
<dbReference type="InterPro" id="IPR005123">
    <property type="entry name" value="Oxoglu/Fe-dep_dioxygenase_dom"/>
</dbReference>
<dbReference type="InterPro" id="IPR044861">
    <property type="entry name" value="IPNS-like_FE2OG_OXY"/>
</dbReference>
<keyword evidence="3 4" id="KW-0408">Iron</keyword>
<feature type="domain" description="Fe2OG dioxygenase" evidence="5">
    <location>
        <begin position="190"/>
        <end position="289"/>
    </location>
</feature>
<dbReference type="SUPFAM" id="SSF51197">
    <property type="entry name" value="Clavaminate synthase-like"/>
    <property type="match status" value="1"/>
</dbReference>
<dbReference type="InterPro" id="IPR026992">
    <property type="entry name" value="DIOX_N"/>
</dbReference>
<keyword evidence="7" id="KW-1185">Reference proteome</keyword>
<name>A0A7N0UYM6_KALFE</name>
<evidence type="ECO:0000256" key="2">
    <source>
        <dbReference type="ARBA" id="ARBA00022723"/>
    </source>
</evidence>
<dbReference type="GO" id="GO:0016491">
    <property type="term" value="F:oxidoreductase activity"/>
    <property type="evidence" value="ECO:0007669"/>
    <property type="project" value="UniProtKB-KW"/>
</dbReference>
<dbReference type="GO" id="GO:0046872">
    <property type="term" value="F:metal ion binding"/>
    <property type="evidence" value="ECO:0007669"/>
    <property type="project" value="UniProtKB-KW"/>
</dbReference>
<dbReference type="Proteomes" id="UP000594263">
    <property type="component" value="Unplaced"/>
</dbReference>
<evidence type="ECO:0000256" key="4">
    <source>
        <dbReference type="RuleBase" id="RU003682"/>
    </source>
</evidence>
<dbReference type="InterPro" id="IPR050295">
    <property type="entry name" value="Plant_2OG-oxidoreductases"/>
</dbReference>
<protein>
    <recommendedName>
        <fullName evidence="5">Fe2OG dioxygenase domain-containing protein</fullName>
    </recommendedName>
</protein>
<dbReference type="OMA" id="DMEACCE"/>
<dbReference type="Pfam" id="PF03171">
    <property type="entry name" value="2OG-FeII_Oxy"/>
    <property type="match status" value="1"/>
</dbReference>